<keyword evidence="2" id="KW-0472">Membrane</keyword>
<gene>
    <name evidence="4" type="ORF">H0264_07515</name>
</gene>
<evidence type="ECO:0000259" key="3">
    <source>
        <dbReference type="Pfam" id="PF03713"/>
    </source>
</evidence>
<dbReference type="Pfam" id="PF03713">
    <property type="entry name" value="DUF305"/>
    <property type="match status" value="1"/>
</dbReference>
<sequence>MAPLVPDDASGEPGGNEPADSGAPTRGGQRTALLILGVIGVLLLGVALGVLVRIPLDSKADATPNPVDIGFCQDMSVHHQQAVEMSAVAFSGSTDPAVKRLAYDILTTQQSQAGRMQGWLQMWDEPQLATGGYMGWMTTASGSGHHGGGSTTGHTGPVQAMPGMASNEELANLGKATGPALDTLFLQLMLRHHQGGMPMIEYATEHADTEAVRALASSMAKTQAGESQLMTTMLTERGASPLPMN</sequence>
<feature type="region of interest" description="Disordered" evidence="1">
    <location>
        <begin position="1"/>
        <end position="26"/>
    </location>
</feature>
<keyword evidence="2" id="KW-0812">Transmembrane</keyword>
<dbReference type="InterPro" id="IPR012347">
    <property type="entry name" value="Ferritin-like"/>
</dbReference>
<dbReference type="Gene3D" id="1.20.1260.10">
    <property type="match status" value="1"/>
</dbReference>
<dbReference type="InterPro" id="IPR005183">
    <property type="entry name" value="DUF305_CopM-like"/>
</dbReference>
<reference evidence="4 5" key="1">
    <citation type="submission" date="2020-07" db="EMBL/GenBank/DDBJ databases">
        <authorList>
            <person name="Zhuang K."/>
            <person name="Ran Y."/>
        </authorList>
    </citation>
    <scope>NUCLEOTIDE SEQUENCE [LARGE SCALE GENOMIC DNA]</scope>
    <source>
        <strain evidence="4 5">WCH-YHL-001</strain>
    </source>
</reference>
<dbReference type="AlphaFoldDB" id="A0A7D6VDS5"/>
<proteinExistence type="predicted"/>
<keyword evidence="2" id="KW-1133">Transmembrane helix</keyword>
<dbReference type="KEGG" id="nhu:H0264_07515"/>
<dbReference type="PANTHER" id="PTHR36933:SF1">
    <property type="entry name" value="SLL0788 PROTEIN"/>
    <property type="match status" value="1"/>
</dbReference>
<evidence type="ECO:0000256" key="1">
    <source>
        <dbReference type="SAM" id="MobiDB-lite"/>
    </source>
</evidence>
<dbReference type="PANTHER" id="PTHR36933">
    <property type="entry name" value="SLL0788 PROTEIN"/>
    <property type="match status" value="1"/>
</dbReference>
<protein>
    <submittedName>
        <fullName evidence="4">DUF305 domain-containing protein</fullName>
    </submittedName>
</protein>
<accession>A0A7D6VDS5</accession>
<dbReference type="Proteomes" id="UP000515512">
    <property type="component" value="Chromosome"/>
</dbReference>
<name>A0A7D6VDS5_9NOCA</name>
<dbReference type="EMBL" id="CP059399">
    <property type="protein sequence ID" value="QLY32122.1"/>
    <property type="molecule type" value="Genomic_DNA"/>
</dbReference>
<evidence type="ECO:0000313" key="5">
    <source>
        <dbReference type="Proteomes" id="UP000515512"/>
    </source>
</evidence>
<evidence type="ECO:0000313" key="4">
    <source>
        <dbReference type="EMBL" id="QLY32122.1"/>
    </source>
</evidence>
<feature type="domain" description="DUF305" evidence="3">
    <location>
        <begin position="68"/>
        <end position="234"/>
    </location>
</feature>
<organism evidence="4 5">
    <name type="scientific">Nocardia huaxiensis</name>
    <dbReference type="NCBI Taxonomy" id="2755382"/>
    <lineage>
        <taxon>Bacteria</taxon>
        <taxon>Bacillati</taxon>
        <taxon>Actinomycetota</taxon>
        <taxon>Actinomycetes</taxon>
        <taxon>Mycobacteriales</taxon>
        <taxon>Nocardiaceae</taxon>
        <taxon>Nocardia</taxon>
    </lineage>
</organism>
<feature type="transmembrane region" description="Helical" evidence="2">
    <location>
        <begin position="32"/>
        <end position="52"/>
    </location>
</feature>
<evidence type="ECO:0000256" key="2">
    <source>
        <dbReference type="SAM" id="Phobius"/>
    </source>
</evidence>
<keyword evidence="5" id="KW-1185">Reference proteome</keyword>